<proteinExistence type="inferred from homology"/>
<dbReference type="EC" id="4.2.1.59" evidence="2"/>
<dbReference type="CDD" id="cd01288">
    <property type="entry name" value="FabZ"/>
    <property type="match status" value="1"/>
</dbReference>
<dbReference type="Gene3D" id="3.10.129.10">
    <property type="entry name" value="Hotdog Thioesterase"/>
    <property type="match status" value="1"/>
</dbReference>
<dbReference type="GO" id="GO:0019171">
    <property type="term" value="F:(3R)-hydroxyacyl-[acyl-carrier-protein] dehydratase activity"/>
    <property type="evidence" value="ECO:0007669"/>
    <property type="project" value="UniProtKB-EC"/>
</dbReference>
<dbReference type="InterPro" id="IPR029069">
    <property type="entry name" value="HotDog_dom_sf"/>
</dbReference>
<reference evidence="9 10" key="1">
    <citation type="submission" date="2022-07" db="EMBL/GenBank/DDBJ databases">
        <title>Genome-wide signatures of adaptation to extreme environments.</title>
        <authorList>
            <person name="Cho C.H."/>
            <person name="Yoon H.S."/>
        </authorList>
    </citation>
    <scope>NUCLEOTIDE SEQUENCE [LARGE SCALE GENOMIC DNA]</scope>
    <source>
        <strain evidence="9 10">108.79 E11</strain>
    </source>
</reference>
<dbReference type="PANTHER" id="PTHR30272:SF1">
    <property type="entry name" value="3-HYDROXYACYL-[ACYL-CARRIER-PROTEIN] DEHYDRATASE"/>
    <property type="match status" value="1"/>
</dbReference>
<evidence type="ECO:0000256" key="8">
    <source>
        <dbReference type="ARBA" id="ARBA00025049"/>
    </source>
</evidence>
<dbReference type="PANTHER" id="PTHR30272">
    <property type="entry name" value="3-HYDROXYACYL-[ACYL-CARRIER-PROTEIN] DEHYDRATASE"/>
    <property type="match status" value="1"/>
</dbReference>
<dbReference type="HAMAP" id="MF_00406">
    <property type="entry name" value="FabZ"/>
    <property type="match status" value="1"/>
</dbReference>
<keyword evidence="3" id="KW-0963">Cytoplasm</keyword>
<keyword evidence="10" id="KW-1185">Reference proteome</keyword>
<accession>A0AAV9I6N9</accession>
<gene>
    <name evidence="9" type="ORF">GAYE_PCTG60G1364</name>
</gene>
<dbReference type="AlphaFoldDB" id="A0AAV9I6N9"/>
<evidence type="ECO:0000313" key="9">
    <source>
        <dbReference type="EMBL" id="KAK4523468.1"/>
    </source>
</evidence>
<evidence type="ECO:0000256" key="4">
    <source>
        <dbReference type="ARBA" id="ARBA00022516"/>
    </source>
</evidence>
<evidence type="ECO:0000256" key="3">
    <source>
        <dbReference type="ARBA" id="ARBA00022490"/>
    </source>
</evidence>
<keyword evidence="5" id="KW-0441">Lipid A biosynthesis</keyword>
<protein>
    <recommendedName>
        <fullName evidence="2">3-hydroxyacyl-[acyl-carrier-protein] dehydratase</fullName>
        <ecNumber evidence="2">4.2.1.59</ecNumber>
    </recommendedName>
</protein>
<name>A0AAV9I6N9_9RHOD</name>
<evidence type="ECO:0000256" key="7">
    <source>
        <dbReference type="ARBA" id="ARBA00023239"/>
    </source>
</evidence>
<dbReference type="SUPFAM" id="SSF54637">
    <property type="entry name" value="Thioesterase/thiol ester dehydrase-isomerase"/>
    <property type="match status" value="1"/>
</dbReference>
<dbReference type="GO" id="GO:0005737">
    <property type="term" value="C:cytoplasm"/>
    <property type="evidence" value="ECO:0007669"/>
    <property type="project" value="UniProtKB-SubCell"/>
</dbReference>
<dbReference type="NCBIfam" id="TIGR01750">
    <property type="entry name" value="fabZ"/>
    <property type="match status" value="1"/>
</dbReference>
<keyword evidence="4" id="KW-0444">Lipid biosynthesis</keyword>
<evidence type="ECO:0000313" key="10">
    <source>
        <dbReference type="Proteomes" id="UP001300502"/>
    </source>
</evidence>
<keyword evidence="7" id="KW-0456">Lyase</keyword>
<dbReference type="EMBL" id="JANCYU010000015">
    <property type="protein sequence ID" value="KAK4523468.1"/>
    <property type="molecule type" value="Genomic_DNA"/>
</dbReference>
<evidence type="ECO:0000256" key="5">
    <source>
        <dbReference type="ARBA" id="ARBA00022556"/>
    </source>
</evidence>
<dbReference type="Proteomes" id="UP001300502">
    <property type="component" value="Unassembled WGS sequence"/>
</dbReference>
<organism evidence="9 10">
    <name type="scientific">Galdieria yellowstonensis</name>
    <dbReference type="NCBI Taxonomy" id="3028027"/>
    <lineage>
        <taxon>Eukaryota</taxon>
        <taxon>Rhodophyta</taxon>
        <taxon>Bangiophyceae</taxon>
        <taxon>Galdieriales</taxon>
        <taxon>Galdieriaceae</taxon>
        <taxon>Galdieria</taxon>
    </lineage>
</organism>
<dbReference type="NCBIfam" id="NF000582">
    <property type="entry name" value="PRK00006.1"/>
    <property type="match status" value="1"/>
</dbReference>
<evidence type="ECO:0000256" key="1">
    <source>
        <dbReference type="ARBA" id="ARBA00004496"/>
    </source>
</evidence>
<keyword evidence="6" id="KW-0443">Lipid metabolism</keyword>
<comment type="function">
    <text evidence="8">Involved in unsaturated fatty acids biosynthesis. Catalyzes the dehydration of short chain beta-hydroxyacyl-ACPs and long chain saturated and unsaturated beta-hydroxyacyl-ACPs.</text>
</comment>
<evidence type="ECO:0000256" key="6">
    <source>
        <dbReference type="ARBA" id="ARBA00023098"/>
    </source>
</evidence>
<dbReference type="GO" id="GO:0016020">
    <property type="term" value="C:membrane"/>
    <property type="evidence" value="ECO:0007669"/>
    <property type="project" value="GOC"/>
</dbReference>
<dbReference type="FunFam" id="3.10.129.10:FF:000001">
    <property type="entry name" value="3-hydroxyacyl-[acyl-carrier-protein] dehydratase FabZ"/>
    <property type="match status" value="1"/>
</dbReference>
<dbReference type="InterPro" id="IPR013114">
    <property type="entry name" value="FabA_FabZ"/>
</dbReference>
<sequence>MVQALFYVVSSNLFPVQSRKLGSVQKAKCIRQKQLLDKYPNTNPTFLRSRRRELAPAHNTSADLAWRMQLSAEEVSKNHSGVATVYGPAEILKILPHRFPFLLVDRVIEFEAGKRAVGLKNISFNEPQFTGHFPEKPIFPGVYMLEALAQLGGIVMLQPPISESYREFYFAGVTQVRFRKPVIPGDTLVMQMEVISVRQQLGIGKMSGKGYVDGKLAVEGEFTFSVQS</sequence>
<dbReference type="GO" id="GO:0006633">
    <property type="term" value="P:fatty acid biosynthetic process"/>
    <property type="evidence" value="ECO:0007669"/>
    <property type="project" value="InterPro"/>
</dbReference>
<comment type="caution">
    <text evidence="9">The sequence shown here is derived from an EMBL/GenBank/DDBJ whole genome shotgun (WGS) entry which is preliminary data.</text>
</comment>
<comment type="subcellular location">
    <subcellularLocation>
        <location evidence="1">Cytoplasm</location>
    </subcellularLocation>
</comment>
<dbReference type="GO" id="GO:0009245">
    <property type="term" value="P:lipid A biosynthetic process"/>
    <property type="evidence" value="ECO:0007669"/>
    <property type="project" value="UniProtKB-KW"/>
</dbReference>
<dbReference type="InterPro" id="IPR010084">
    <property type="entry name" value="FabZ"/>
</dbReference>
<dbReference type="Pfam" id="PF07977">
    <property type="entry name" value="FabA"/>
    <property type="match status" value="1"/>
</dbReference>
<evidence type="ECO:0000256" key="2">
    <source>
        <dbReference type="ARBA" id="ARBA00013167"/>
    </source>
</evidence>